<dbReference type="Pfam" id="PF00096">
    <property type="entry name" value="zf-C2H2"/>
    <property type="match status" value="2"/>
</dbReference>
<accession>A0A8S4PDX6</accession>
<feature type="domain" description="C2H2-type" evidence="9">
    <location>
        <begin position="97"/>
        <end position="124"/>
    </location>
</feature>
<feature type="compositionally biased region" description="Polar residues" evidence="8">
    <location>
        <begin position="279"/>
        <end position="300"/>
    </location>
</feature>
<gene>
    <name evidence="10" type="ORF">OFUS_LOCUS17204</name>
</gene>
<evidence type="ECO:0000256" key="6">
    <source>
        <dbReference type="ARBA" id="ARBA00023242"/>
    </source>
</evidence>
<dbReference type="SMART" id="SM00355">
    <property type="entry name" value="ZnF_C2H2"/>
    <property type="match status" value="5"/>
</dbReference>
<dbReference type="PROSITE" id="PS00028">
    <property type="entry name" value="ZINC_FINGER_C2H2_1"/>
    <property type="match status" value="4"/>
</dbReference>
<feature type="region of interest" description="Disordered" evidence="8">
    <location>
        <begin position="207"/>
        <end position="226"/>
    </location>
</feature>
<name>A0A8S4PDX6_OWEFU</name>
<keyword evidence="2" id="KW-0479">Metal-binding</keyword>
<protein>
    <recommendedName>
        <fullName evidence="9">C2H2-type domain-containing protein</fullName>
    </recommendedName>
</protein>
<dbReference type="InterPro" id="IPR013087">
    <property type="entry name" value="Znf_C2H2_type"/>
</dbReference>
<feature type="domain" description="C2H2-type" evidence="9">
    <location>
        <begin position="165"/>
        <end position="193"/>
    </location>
</feature>
<dbReference type="EMBL" id="CAIIXF020000008">
    <property type="protein sequence ID" value="CAH1792196.1"/>
    <property type="molecule type" value="Genomic_DNA"/>
</dbReference>
<dbReference type="InterPro" id="IPR036236">
    <property type="entry name" value="Znf_C2H2_sf"/>
</dbReference>
<sequence length="410" mass="46047">MFYIHSKIIPKHAYSQVLFLFSGLNPYVTDDGDTVTYHCDKCPETFDDPKKLTKHRHDVHGLVKLICNMCDASLINMHFHYAKHLYYTHYFDGKGCYECSVCGKFLSCEESLQKHLKIHDTRELHTCNTCGQRFTLAANLKTHENSHMNTPHVARNRLDDSKKTHQCVHCGLRFSRDAHVKRHILTQHSSAAVVEATREVARKHIRDHRTRKGCVPKRGPGFMPKIEGETAAQARARRKANKKIAQAAAAAMREARQANAQAQAQAAAQAQSQPIALDGQNQQSQHESIPQHNSHSSLSQGPPLPPLPTQVPLQRPVPPPMHSIPQMPSTSMHHVQRNGPPIPMSMSQMSTPTYSHSQLGSPPMHSQISVPMHTQRPGPAHAHSSTVHVNMEQYYGAPTATRDIFNYFKL</sequence>
<dbReference type="PANTHER" id="PTHR16515:SF66">
    <property type="entry name" value="C2H2-TYPE DOMAIN-CONTAINING PROTEIN"/>
    <property type="match status" value="1"/>
</dbReference>
<keyword evidence="11" id="KW-1185">Reference proteome</keyword>
<evidence type="ECO:0000259" key="9">
    <source>
        <dbReference type="PROSITE" id="PS50157"/>
    </source>
</evidence>
<dbReference type="GO" id="GO:0005634">
    <property type="term" value="C:nucleus"/>
    <property type="evidence" value="ECO:0007669"/>
    <property type="project" value="UniProtKB-SubCell"/>
</dbReference>
<feature type="compositionally biased region" description="Pro residues" evidence="8">
    <location>
        <begin position="302"/>
        <end position="322"/>
    </location>
</feature>
<dbReference type="OrthoDB" id="8953942at2759"/>
<feature type="region of interest" description="Disordered" evidence="8">
    <location>
        <begin position="262"/>
        <end position="342"/>
    </location>
</feature>
<comment type="caution">
    <text evidence="10">The sequence shown here is derived from an EMBL/GenBank/DDBJ whole genome shotgun (WGS) entry which is preliminary data.</text>
</comment>
<evidence type="ECO:0000256" key="1">
    <source>
        <dbReference type="ARBA" id="ARBA00004123"/>
    </source>
</evidence>
<dbReference type="Gene3D" id="3.30.160.60">
    <property type="entry name" value="Classic Zinc Finger"/>
    <property type="match status" value="1"/>
</dbReference>
<dbReference type="GO" id="GO:0010468">
    <property type="term" value="P:regulation of gene expression"/>
    <property type="evidence" value="ECO:0007669"/>
    <property type="project" value="TreeGrafter"/>
</dbReference>
<keyword evidence="6" id="KW-0539">Nucleus</keyword>
<dbReference type="PROSITE" id="PS50157">
    <property type="entry name" value="ZINC_FINGER_C2H2_2"/>
    <property type="match status" value="4"/>
</dbReference>
<reference evidence="10" key="1">
    <citation type="submission" date="2022-03" db="EMBL/GenBank/DDBJ databases">
        <authorList>
            <person name="Martin C."/>
        </authorList>
    </citation>
    <scope>NUCLEOTIDE SEQUENCE</scope>
</reference>
<feature type="compositionally biased region" description="Low complexity" evidence="8">
    <location>
        <begin position="262"/>
        <end position="271"/>
    </location>
</feature>
<evidence type="ECO:0000256" key="4">
    <source>
        <dbReference type="ARBA" id="ARBA00022771"/>
    </source>
</evidence>
<keyword evidence="3" id="KW-0677">Repeat</keyword>
<dbReference type="GO" id="GO:0008270">
    <property type="term" value="F:zinc ion binding"/>
    <property type="evidence" value="ECO:0007669"/>
    <property type="project" value="UniProtKB-KW"/>
</dbReference>
<dbReference type="InterPro" id="IPR050331">
    <property type="entry name" value="Zinc_finger"/>
</dbReference>
<feature type="domain" description="C2H2-type" evidence="9">
    <location>
        <begin position="125"/>
        <end position="152"/>
    </location>
</feature>
<organism evidence="10 11">
    <name type="scientific">Owenia fusiformis</name>
    <name type="common">Polychaete worm</name>
    <dbReference type="NCBI Taxonomy" id="6347"/>
    <lineage>
        <taxon>Eukaryota</taxon>
        <taxon>Metazoa</taxon>
        <taxon>Spiralia</taxon>
        <taxon>Lophotrochozoa</taxon>
        <taxon>Annelida</taxon>
        <taxon>Polychaeta</taxon>
        <taxon>Sedentaria</taxon>
        <taxon>Canalipalpata</taxon>
        <taxon>Sabellida</taxon>
        <taxon>Oweniida</taxon>
        <taxon>Oweniidae</taxon>
        <taxon>Owenia</taxon>
    </lineage>
</organism>
<keyword evidence="4 7" id="KW-0863">Zinc-finger</keyword>
<proteinExistence type="predicted"/>
<dbReference type="SUPFAM" id="SSF57667">
    <property type="entry name" value="beta-beta-alpha zinc fingers"/>
    <property type="match status" value="1"/>
</dbReference>
<evidence type="ECO:0000256" key="2">
    <source>
        <dbReference type="ARBA" id="ARBA00022723"/>
    </source>
</evidence>
<evidence type="ECO:0000313" key="11">
    <source>
        <dbReference type="Proteomes" id="UP000749559"/>
    </source>
</evidence>
<evidence type="ECO:0000256" key="8">
    <source>
        <dbReference type="SAM" id="MobiDB-lite"/>
    </source>
</evidence>
<evidence type="ECO:0000313" key="10">
    <source>
        <dbReference type="EMBL" id="CAH1792196.1"/>
    </source>
</evidence>
<dbReference type="Proteomes" id="UP000749559">
    <property type="component" value="Unassembled WGS sequence"/>
</dbReference>
<evidence type="ECO:0000256" key="3">
    <source>
        <dbReference type="ARBA" id="ARBA00022737"/>
    </source>
</evidence>
<dbReference type="PANTHER" id="PTHR16515">
    <property type="entry name" value="PR DOMAIN ZINC FINGER PROTEIN"/>
    <property type="match status" value="1"/>
</dbReference>
<evidence type="ECO:0000256" key="7">
    <source>
        <dbReference type="PROSITE-ProRule" id="PRU00042"/>
    </source>
</evidence>
<evidence type="ECO:0000256" key="5">
    <source>
        <dbReference type="ARBA" id="ARBA00022833"/>
    </source>
</evidence>
<dbReference type="AlphaFoldDB" id="A0A8S4PDX6"/>
<feature type="domain" description="C2H2-type" evidence="9">
    <location>
        <begin position="37"/>
        <end position="60"/>
    </location>
</feature>
<comment type="subcellular location">
    <subcellularLocation>
        <location evidence="1">Nucleus</location>
    </subcellularLocation>
</comment>
<keyword evidence="5" id="KW-0862">Zinc</keyword>